<sequence length="247" mass="28230">MEYIIIPVLLAYVVFSYLNHRRNMELLCSVSSPERGTEAERRLIIKMLKKGVHPKAIFHDLYLQKKNGEYSQIDIVVATPQGLIAIEVKDYSGWIFGNERQKYWTQILNYGKEKYRFYNPIMQNAGHIKALQEQSEQFAGLPIFNVVLFAGDSVLKDVSYMSANTYVGYNTDIKYVLKKVSEVGFANYTNKKEVAGVLRQAVNNGNDPQIIADHIASVQRNSKGQPQPIISYSTGLLSFCLRKLFRF</sequence>
<evidence type="ECO:0000259" key="1">
    <source>
        <dbReference type="PROSITE" id="PS50965"/>
    </source>
</evidence>
<comment type="caution">
    <text evidence="2">The sequence shown here is derived from an EMBL/GenBank/DDBJ whole genome shotgun (WGS) entry which is preliminary data.</text>
</comment>
<name>A0A9E2L6E5_9BACT</name>
<gene>
    <name evidence="2" type="ORF">H9789_03660</name>
</gene>
<dbReference type="PROSITE" id="PS50965">
    <property type="entry name" value="NERD"/>
    <property type="match status" value="1"/>
</dbReference>
<proteinExistence type="predicted"/>
<evidence type="ECO:0000313" key="3">
    <source>
        <dbReference type="Proteomes" id="UP000823865"/>
    </source>
</evidence>
<dbReference type="Proteomes" id="UP000823865">
    <property type="component" value="Unassembled WGS sequence"/>
</dbReference>
<protein>
    <submittedName>
        <fullName evidence="2">NERD domain-containing protein</fullName>
    </submittedName>
</protein>
<organism evidence="2 3">
    <name type="scientific">Candidatus Paraprevotella stercoravium</name>
    <dbReference type="NCBI Taxonomy" id="2838725"/>
    <lineage>
        <taxon>Bacteria</taxon>
        <taxon>Pseudomonadati</taxon>
        <taxon>Bacteroidota</taxon>
        <taxon>Bacteroidia</taxon>
        <taxon>Bacteroidales</taxon>
        <taxon>Prevotellaceae</taxon>
        <taxon>Paraprevotella</taxon>
    </lineage>
</organism>
<accession>A0A9E2L6E5</accession>
<reference evidence="2" key="1">
    <citation type="journal article" date="2021" name="PeerJ">
        <title>Extensive microbial diversity within the chicken gut microbiome revealed by metagenomics and culture.</title>
        <authorList>
            <person name="Gilroy R."/>
            <person name="Ravi A."/>
            <person name="Getino M."/>
            <person name="Pursley I."/>
            <person name="Horton D.L."/>
            <person name="Alikhan N.F."/>
            <person name="Baker D."/>
            <person name="Gharbi K."/>
            <person name="Hall N."/>
            <person name="Watson M."/>
            <person name="Adriaenssens E.M."/>
            <person name="Foster-Nyarko E."/>
            <person name="Jarju S."/>
            <person name="Secka A."/>
            <person name="Antonio M."/>
            <person name="Oren A."/>
            <person name="Chaudhuri R.R."/>
            <person name="La Ragione R."/>
            <person name="Hildebrand F."/>
            <person name="Pallen M.J."/>
        </authorList>
    </citation>
    <scope>NUCLEOTIDE SEQUENCE</scope>
    <source>
        <strain evidence="2">G3-2149</strain>
    </source>
</reference>
<feature type="domain" description="NERD" evidence="1">
    <location>
        <begin position="35"/>
        <end position="154"/>
    </location>
</feature>
<reference evidence="2" key="2">
    <citation type="submission" date="2021-04" db="EMBL/GenBank/DDBJ databases">
        <authorList>
            <person name="Gilroy R."/>
        </authorList>
    </citation>
    <scope>NUCLEOTIDE SEQUENCE</scope>
    <source>
        <strain evidence="2">G3-2149</strain>
    </source>
</reference>
<dbReference type="AlphaFoldDB" id="A0A9E2L6E5"/>
<dbReference type="InterPro" id="IPR011528">
    <property type="entry name" value="NERD"/>
</dbReference>
<evidence type="ECO:0000313" key="2">
    <source>
        <dbReference type="EMBL" id="MBU3852915.1"/>
    </source>
</evidence>
<dbReference type="EMBL" id="JAHLFU010000069">
    <property type="protein sequence ID" value="MBU3852915.1"/>
    <property type="molecule type" value="Genomic_DNA"/>
</dbReference>
<dbReference type="Pfam" id="PF08378">
    <property type="entry name" value="NERD"/>
    <property type="match status" value="1"/>
</dbReference>